<dbReference type="PROSITE" id="PS50141">
    <property type="entry name" value="A_DEAMIN_EDITASE"/>
    <property type="match status" value="1"/>
</dbReference>
<name>A0ABR3A6W1_9AGAR</name>
<dbReference type="Pfam" id="PF02137">
    <property type="entry name" value="A_deamin"/>
    <property type="match status" value="1"/>
</dbReference>
<feature type="domain" description="A to I editase" evidence="2">
    <location>
        <begin position="52"/>
        <end position="255"/>
    </location>
</feature>
<evidence type="ECO:0000256" key="1">
    <source>
        <dbReference type="SAM" id="Phobius"/>
    </source>
</evidence>
<comment type="caution">
    <text evidence="3">The sequence shown here is derived from an EMBL/GenBank/DDBJ whole genome shotgun (WGS) entry which is preliminary data.</text>
</comment>
<accession>A0ABR3A6W1</accession>
<keyword evidence="1" id="KW-1133">Transmembrane helix</keyword>
<dbReference type="SMART" id="SM00552">
    <property type="entry name" value="ADEAMc"/>
    <property type="match status" value="1"/>
</dbReference>
<dbReference type="Proteomes" id="UP001437256">
    <property type="component" value="Unassembled WGS sequence"/>
</dbReference>
<evidence type="ECO:0000313" key="3">
    <source>
        <dbReference type="EMBL" id="KAL0069323.1"/>
    </source>
</evidence>
<feature type="transmembrane region" description="Helical" evidence="1">
    <location>
        <begin position="30"/>
        <end position="48"/>
    </location>
</feature>
<dbReference type="EMBL" id="JBBXMP010000013">
    <property type="protein sequence ID" value="KAL0069323.1"/>
    <property type="molecule type" value="Genomic_DNA"/>
</dbReference>
<keyword evidence="4" id="KW-1185">Reference proteome</keyword>
<evidence type="ECO:0000313" key="4">
    <source>
        <dbReference type="Proteomes" id="UP001437256"/>
    </source>
</evidence>
<organism evidence="3 4">
    <name type="scientific">Marasmius tenuissimus</name>
    <dbReference type="NCBI Taxonomy" id="585030"/>
    <lineage>
        <taxon>Eukaryota</taxon>
        <taxon>Fungi</taxon>
        <taxon>Dikarya</taxon>
        <taxon>Basidiomycota</taxon>
        <taxon>Agaricomycotina</taxon>
        <taxon>Agaricomycetes</taxon>
        <taxon>Agaricomycetidae</taxon>
        <taxon>Agaricales</taxon>
        <taxon>Marasmiineae</taxon>
        <taxon>Marasmiaceae</taxon>
        <taxon>Marasmius</taxon>
    </lineage>
</organism>
<sequence length="255" mass="27767">MLPTADYDHAQAVRQILDEFSRLKFSIPNGQWTIIASFFLYATGGLLIKPIAIGAGTKCLPASRLPYQGEALHDSHAEVLARRAAIRWLIEEISRAADGTYDSPWLIKTEEGMYALRNGVQLGLYVSTLPSLQDEQTAALKDSTIRSDPIDPSKASRGRDNYSLYGVLRTKPGRADSPSSSSMSCSDKIAAWTVLGIQGAIASQLLSPVYISAIVIGDVTPELVRIVRKDCERAFSNRLQGIVGKEHRGGFLSVS</sequence>
<keyword evidence="1" id="KW-0812">Transmembrane</keyword>
<dbReference type="PANTHER" id="PTHR10910">
    <property type="entry name" value="EUKARYOTE SPECIFIC DSRNA BINDING PROTEIN"/>
    <property type="match status" value="1"/>
</dbReference>
<dbReference type="InterPro" id="IPR002466">
    <property type="entry name" value="A_deamin"/>
</dbReference>
<keyword evidence="1" id="KW-0472">Membrane</keyword>
<proteinExistence type="predicted"/>
<evidence type="ECO:0000259" key="2">
    <source>
        <dbReference type="PROSITE" id="PS50141"/>
    </source>
</evidence>
<dbReference type="PANTHER" id="PTHR10910:SF62">
    <property type="entry name" value="AT07585P-RELATED"/>
    <property type="match status" value="1"/>
</dbReference>
<gene>
    <name evidence="3" type="ORF">AAF712_003688</name>
</gene>
<protein>
    <recommendedName>
        <fullName evidence="2">A to I editase domain-containing protein</fullName>
    </recommendedName>
</protein>
<reference evidence="3 4" key="1">
    <citation type="submission" date="2024-05" db="EMBL/GenBank/DDBJ databases">
        <title>A draft genome resource for the thread blight pathogen Marasmius tenuissimus strain MS-2.</title>
        <authorList>
            <person name="Yulfo-Soto G.E."/>
            <person name="Baruah I.K."/>
            <person name="Amoako-Attah I."/>
            <person name="Bukari Y."/>
            <person name="Meinhardt L.W."/>
            <person name="Bailey B.A."/>
            <person name="Cohen S.P."/>
        </authorList>
    </citation>
    <scope>NUCLEOTIDE SEQUENCE [LARGE SCALE GENOMIC DNA]</scope>
    <source>
        <strain evidence="3 4">MS-2</strain>
    </source>
</reference>